<dbReference type="FunFam" id="3.30.1360.180:FF:000003">
    <property type="entry name" value="Type I phosphodiesterase/nucleotide pyrophosphatase family protein"/>
    <property type="match status" value="1"/>
</dbReference>
<feature type="compositionally biased region" description="Low complexity" evidence="8">
    <location>
        <begin position="879"/>
        <end position="898"/>
    </location>
</feature>
<keyword evidence="6" id="KW-0479">Metal-binding</keyword>
<dbReference type="InterPro" id="IPR027417">
    <property type="entry name" value="P-loop_NTPase"/>
</dbReference>
<dbReference type="Gene3D" id="3.40.50.10810">
    <property type="entry name" value="Tandem AAA-ATPase domain"/>
    <property type="match status" value="1"/>
</dbReference>
<dbReference type="EMBL" id="MU858050">
    <property type="protein sequence ID" value="KAK4219060.1"/>
    <property type="molecule type" value="Genomic_DNA"/>
</dbReference>
<dbReference type="GO" id="GO:0005634">
    <property type="term" value="C:nucleus"/>
    <property type="evidence" value="ECO:0007669"/>
    <property type="project" value="TreeGrafter"/>
</dbReference>
<feature type="compositionally biased region" description="Basic residues" evidence="8">
    <location>
        <begin position="147"/>
        <end position="157"/>
    </location>
</feature>
<evidence type="ECO:0000259" key="11">
    <source>
        <dbReference type="PROSITE" id="PS51192"/>
    </source>
</evidence>
<evidence type="ECO:0000313" key="14">
    <source>
        <dbReference type="Proteomes" id="UP001301769"/>
    </source>
</evidence>
<dbReference type="InterPro" id="IPR001650">
    <property type="entry name" value="Helicase_C-like"/>
</dbReference>
<evidence type="ECO:0000256" key="4">
    <source>
        <dbReference type="ARBA" id="ARBA00022806"/>
    </source>
</evidence>
<keyword evidence="4 13" id="KW-0347">Helicase</keyword>
<sequence length="2027" mass="227520">MAPTPLNIRATTATTGGTMGPGGSLDRRNSLLSPSDYEADTASIRSEQDTDSDDDERQLRARNSRELRAHDRLVLMEEEELDQLVTETRRRQERERRGSGLPLPIPNPLRSLLVRRNSADSRSRSRSPNMGGGEPQIEAAVVDEKRSQRRARRKAKKERLLADAQHGEDGELMYEMEEGGMKEGSETGESSDRDDSDEVDRMGLLGLADAKARRSRSWRRWLLIYSLIAVAFAILFLLAWKLSLGTRRKSLQQQLVSNGTAMFAPTTILISLDGFRADFLARGLTPNLNAFVKEGVSPLYMRPSFPSVTFPNHYTLATGLYPESHGVVGNTFWDPTLQEEFYYTVPARSMDPKWWMGEPFWVTAERQGLKTAIHMWPGSEAHILSTEPTYMDKYKSKEKLDKKVKRIMEFLDMPDQQRPQIVAAYVPNVDSDGHKYGPNSTEIRTTIKKVDDMMGKIFAGLKERHLTNIINVIVVSDHGMATTDTSRLMQLEDYVDLDKISHTDGWPLIGLRPKNPDDLKGMYEDLVKKTKDNPNVDVYLRDVNMPERYHFQHNERIAPLWLIPKTGWAFVKMSEMNLKEAVAKGDVYHPRGLHGYDHEHPLMRAIFVARGPAFPHKANSRVEPFQNTEVYNILCDSVGLDPMPNNGTLRLPLKPVGLHSDNGSVLETPADPEQTTSAAPSSSSAHSTKTTSASAKESTKPPVIVNPVVSTATTAPTPSKTLGIDLPEKPKPSQEKPDKGEGEGSEDEQGGVGKTAHDFWDWFTGKVNTWGHHNEEPPASPRLHHSVPSLHFPLSTVNDRHARDLENDLALEQTILASLEDTGTSSSAEDAETVRATKLKILELKKQLSEAQGNPLKVPPMVGYNGSEHLQLPTRLLYGSSGISTPGGSSSSGSNHASLSRKRSFSNAQMGQPTGYQANKSQRTTPSPMDSTDQLHPSPDFFDGLDDDAFTVIDLTAPDDVLKNNIRKQREEEERMHRKKEAEDRDAEVARRLDPWSSSQAPQPRTVFDRMTGRSSQSSQAPGHARPYQVKHEQPPLASTSQASRVHPSAVPQPAYAHGQGSSRIQSESSFTPYRSVFGQNGFKPLSQVQTQPQTQPQTRIKPEPQPQQSYHRPPIPGSWVEDDDDLVFLGQSNRNNQSLPSIGTLGVVPSSSGPSQTPSQPLLGLNYSQPPPNYNQLATAFELPTSRPGHLSNGTYSDYTLPRPPLPGFSSLSDLTKRVSSYDFKTMTNGVGEALPSHLASYIDDFVHDPRKTDEEIQQLLSNIRPDMDIPEEARGETPAALRYPLYVHQQLALKWMIDMEKGKAQGGGGILADDMGLGKTISTLALMVSRPSEDENVKTNLIIGPVALIRQWEHEIKKKLKAEHQLNVFLLYGKKAKYSEIKKADVVLTTYGSVASEWKRYNRHLLDRAEADGYNAFHDEELHKKCPLLHPKSEFYRVILDEAQLIKNKDTQSSQGCHQINAVYRWCLTGTPMMNGVLELYPLMRFLRAKPFHTFKKFSDTFKSLTPKSKADDQQRSNAMKQLQLLLKATMLRRMKNSLIDGKPILTLPEKTEHTESVEFSPDEMSFYKNLEERSQVQFNKYLRAGTVGKNYSNILVLLLRLRQACCHPHLMAHECVAATETDDDKMLELAKSLEKAVVERIKAIKAFECPICYDAVEDATILVPCGHDTCSECFASLSDNATQNDIRSGLEGGSAKCPVCRGPADTSKTITYTAFRKVYMPEEKSTIKELDEDSKDSDTVYSDSDSDDESVATVDSDESFASLKDFVVKDEEFDEEEARDRKPQKVKSETKTRKPKNRRKKAAPVSSAKGKEKAGAENTETLKVLRHEAGKNKEARRKYMRYLRDHWLDSAKVTKVLELLEEIQKTDEKTIIFSQWTTLLDLIECQIKYKLQAKYCRYTGGMSRKHRDESVQDFVENDRTKIMLVSLRAGNAGLNLTVASHVIICDPFWNPYIEMQAVDRAHRIGQQREVQVHRILIEGTVEDRILELKEKKRELVDAALDEGESKSLGRLSVRELAYLFTGRR</sequence>
<feature type="transmembrane region" description="Helical" evidence="9">
    <location>
        <begin position="221"/>
        <end position="240"/>
    </location>
</feature>
<feature type="compositionally biased region" description="Polar residues" evidence="8">
    <location>
        <begin position="905"/>
        <end position="935"/>
    </location>
</feature>
<feature type="compositionally biased region" description="Low complexity" evidence="8">
    <location>
        <begin position="707"/>
        <end position="719"/>
    </location>
</feature>
<feature type="region of interest" description="Disordered" evidence="8">
    <location>
        <begin position="966"/>
        <end position="1068"/>
    </location>
</feature>
<dbReference type="Gene3D" id="3.30.1360.180">
    <property type="match status" value="1"/>
</dbReference>
<dbReference type="SUPFAM" id="SSF52540">
    <property type="entry name" value="P-loop containing nucleoside triphosphate hydrolases"/>
    <property type="match status" value="2"/>
</dbReference>
<dbReference type="InterPro" id="IPR017850">
    <property type="entry name" value="Alkaline_phosphatase_core_sf"/>
</dbReference>
<feature type="region of interest" description="Disordered" evidence="8">
    <location>
        <begin position="1"/>
        <end position="68"/>
    </location>
</feature>
<feature type="compositionally biased region" description="Basic and acidic residues" evidence="8">
    <location>
        <begin position="87"/>
        <end position="98"/>
    </location>
</feature>
<dbReference type="GO" id="GO:0005524">
    <property type="term" value="F:ATP binding"/>
    <property type="evidence" value="ECO:0007669"/>
    <property type="project" value="UniProtKB-KW"/>
</dbReference>
<feature type="region of interest" description="Disordered" evidence="8">
    <location>
        <begin position="878"/>
        <end position="943"/>
    </location>
</feature>
<dbReference type="PROSITE" id="PS51192">
    <property type="entry name" value="HELICASE_ATP_BIND_1"/>
    <property type="match status" value="1"/>
</dbReference>
<feature type="region of interest" description="Disordered" evidence="8">
    <location>
        <begin position="1730"/>
        <end position="1758"/>
    </location>
</feature>
<evidence type="ECO:0000256" key="7">
    <source>
        <dbReference type="SAM" id="Coils"/>
    </source>
</evidence>
<dbReference type="SMART" id="SM00487">
    <property type="entry name" value="DEXDc"/>
    <property type="match status" value="1"/>
</dbReference>
<feature type="compositionally biased region" description="Basic and acidic residues" evidence="8">
    <location>
        <begin position="57"/>
        <end position="68"/>
    </location>
</feature>
<dbReference type="GO" id="GO:0000724">
    <property type="term" value="P:double-strand break repair via homologous recombination"/>
    <property type="evidence" value="ECO:0007669"/>
    <property type="project" value="TreeGrafter"/>
</dbReference>
<feature type="region of interest" description="Disordered" evidence="8">
    <location>
        <begin position="660"/>
        <end position="755"/>
    </location>
</feature>
<dbReference type="Pfam" id="PF00176">
    <property type="entry name" value="SNF2-rel_dom"/>
    <property type="match status" value="1"/>
</dbReference>
<dbReference type="PROSITE" id="PS50089">
    <property type="entry name" value="ZF_RING_2"/>
    <property type="match status" value="1"/>
</dbReference>
<dbReference type="InterPro" id="IPR049730">
    <property type="entry name" value="SNF2/RAD54-like_C"/>
</dbReference>
<feature type="compositionally biased region" description="Basic and acidic residues" evidence="8">
    <location>
        <begin position="726"/>
        <end position="742"/>
    </location>
</feature>
<dbReference type="CDD" id="cd18008">
    <property type="entry name" value="DEXDc_SHPRH-like"/>
    <property type="match status" value="1"/>
</dbReference>
<keyword evidence="6" id="KW-0863">Zinc-finger</keyword>
<evidence type="ECO:0000256" key="9">
    <source>
        <dbReference type="SAM" id="Phobius"/>
    </source>
</evidence>
<dbReference type="InterPro" id="IPR001841">
    <property type="entry name" value="Znf_RING"/>
</dbReference>
<dbReference type="InterPro" id="IPR014001">
    <property type="entry name" value="Helicase_ATP-bd"/>
</dbReference>
<evidence type="ECO:0000256" key="5">
    <source>
        <dbReference type="ARBA" id="ARBA00022840"/>
    </source>
</evidence>
<feature type="region of interest" description="Disordered" evidence="8">
    <location>
        <begin position="1087"/>
        <end position="1160"/>
    </location>
</feature>
<feature type="compositionally biased region" description="Low complexity" evidence="8">
    <location>
        <begin position="1088"/>
        <end position="1099"/>
    </location>
</feature>
<proteinExistence type="inferred from homology"/>
<keyword evidence="3" id="KW-0378">Hydrolase</keyword>
<dbReference type="Gene3D" id="3.30.40.10">
    <property type="entry name" value="Zinc/RING finger domain, C3HC4 (zinc finger)"/>
    <property type="match status" value="1"/>
</dbReference>
<accession>A0AAN6YI94</accession>
<dbReference type="CDD" id="cd16449">
    <property type="entry name" value="RING-HC"/>
    <property type="match status" value="1"/>
</dbReference>
<feature type="domain" description="RING-type" evidence="10">
    <location>
        <begin position="1652"/>
        <end position="1704"/>
    </location>
</feature>
<feature type="region of interest" description="Disordered" evidence="8">
    <location>
        <begin position="1775"/>
        <end position="1822"/>
    </location>
</feature>
<comment type="caution">
    <text evidence="13">The sequence shown here is derived from an EMBL/GenBank/DDBJ whole genome shotgun (WGS) entry which is preliminary data.</text>
</comment>
<keyword evidence="7" id="KW-0175">Coiled coil</keyword>
<dbReference type="GO" id="GO:0008270">
    <property type="term" value="F:zinc ion binding"/>
    <property type="evidence" value="ECO:0007669"/>
    <property type="project" value="UniProtKB-KW"/>
</dbReference>
<name>A0AAN6YI94_9PEZI</name>
<feature type="compositionally biased region" description="Basic and acidic residues" evidence="8">
    <location>
        <begin position="968"/>
        <end position="994"/>
    </location>
</feature>
<dbReference type="GO" id="GO:0004386">
    <property type="term" value="F:helicase activity"/>
    <property type="evidence" value="ECO:0007669"/>
    <property type="project" value="UniProtKB-KW"/>
</dbReference>
<evidence type="ECO:0000256" key="3">
    <source>
        <dbReference type="ARBA" id="ARBA00022801"/>
    </source>
</evidence>
<feature type="compositionally biased region" description="Low complexity" evidence="8">
    <location>
        <begin position="1145"/>
        <end position="1160"/>
    </location>
</feature>
<feature type="domain" description="Helicase C-terminal" evidence="12">
    <location>
        <begin position="1858"/>
        <end position="2015"/>
    </location>
</feature>
<evidence type="ECO:0000259" key="10">
    <source>
        <dbReference type="PROSITE" id="PS50089"/>
    </source>
</evidence>
<feature type="compositionally biased region" description="Basic and acidic residues" evidence="8">
    <location>
        <begin position="158"/>
        <end position="169"/>
    </location>
</feature>
<feature type="compositionally biased region" description="Polar residues" evidence="8">
    <location>
        <begin position="1131"/>
        <end position="1142"/>
    </location>
</feature>
<dbReference type="CDD" id="cd18793">
    <property type="entry name" value="SF2_C_SNF"/>
    <property type="match status" value="1"/>
</dbReference>
<dbReference type="PANTHER" id="PTHR45626:SF16">
    <property type="entry name" value="ATP-DEPENDENT HELICASE ULS1"/>
    <property type="match status" value="1"/>
</dbReference>
<dbReference type="PANTHER" id="PTHR45626">
    <property type="entry name" value="TRANSCRIPTION TERMINATION FACTOR 2-RELATED"/>
    <property type="match status" value="1"/>
</dbReference>
<dbReference type="Pfam" id="PF01663">
    <property type="entry name" value="Phosphodiest"/>
    <property type="match status" value="1"/>
</dbReference>
<dbReference type="GO" id="GO:0008094">
    <property type="term" value="F:ATP-dependent activity, acting on DNA"/>
    <property type="evidence" value="ECO:0007669"/>
    <property type="project" value="TreeGrafter"/>
</dbReference>
<feature type="compositionally biased region" description="Basic and acidic residues" evidence="8">
    <location>
        <begin position="1781"/>
        <end position="1795"/>
    </location>
</feature>
<gene>
    <name evidence="13" type="ORF">QBC37DRAFT_469613</name>
</gene>
<keyword evidence="9" id="KW-0812">Transmembrane</keyword>
<dbReference type="CDD" id="cd16018">
    <property type="entry name" value="Enpp"/>
    <property type="match status" value="1"/>
</dbReference>
<keyword evidence="9" id="KW-0472">Membrane</keyword>
<dbReference type="GO" id="GO:0016787">
    <property type="term" value="F:hydrolase activity"/>
    <property type="evidence" value="ECO:0007669"/>
    <property type="project" value="UniProtKB-KW"/>
</dbReference>
<dbReference type="SUPFAM" id="SSF53649">
    <property type="entry name" value="Alkaline phosphatase-like"/>
    <property type="match status" value="1"/>
</dbReference>
<dbReference type="InterPro" id="IPR050628">
    <property type="entry name" value="SNF2_RAD54_helicase_TF"/>
</dbReference>
<dbReference type="Gene3D" id="3.40.720.10">
    <property type="entry name" value="Alkaline Phosphatase, subunit A"/>
    <property type="match status" value="1"/>
</dbReference>
<keyword evidence="2" id="KW-0547">Nucleotide-binding</keyword>
<keyword evidence="6" id="KW-0862">Zinc</keyword>
<evidence type="ECO:0000256" key="1">
    <source>
        <dbReference type="ARBA" id="ARBA00007025"/>
    </source>
</evidence>
<dbReference type="InterPro" id="IPR038718">
    <property type="entry name" value="SNF2-like_sf"/>
</dbReference>
<evidence type="ECO:0000259" key="12">
    <source>
        <dbReference type="PROSITE" id="PS51194"/>
    </source>
</evidence>
<feature type="coiled-coil region" evidence="7">
    <location>
        <begin position="802"/>
        <end position="854"/>
    </location>
</feature>
<dbReference type="SMART" id="SM00184">
    <property type="entry name" value="RING"/>
    <property type="match status" value="1"/>
</dbReference>
<dbReference type="InterPro" id="IPR002591">
    <property type="entry name" value="Phosphodiest/P_Trfase"/>
</dbReference>
<feature type="compositionally biased region" description="Basic residues" evidence="8">
    <location>
        <begin position="1796"/>
        <end position="1805"/>
    </location>
</feature>
<feature type="compositionally biased region" description="Low complexity" evidence="8">
    <location>
        <begin position="675"/>
        <end position="696"/>
    </location>
</feature>
<feature type="compositionally biased region" description="Acidic residues" evidence="8">
    <location>
        <begin position="1747"/>
        <end position="1758"/>
    </location>
</feature>
<dbReference type="Proteomes" id="UP001301769">
    <property type="component" value="Unassembled WGS sequence"/>
</dbReference>
<reference evidence="13" key="1">
    <citation type="journal article" date="2023" name="Mol. Phylogenet. Evol.">
        <title>Genome-scale phylogeny and comparative genomics of the fungal order Sordariales.</title>
        <authorList>
            <person name="Hensen N."/>
            <person name="Bonometti L."/>
            <person name="Westerberg I."/>
            <person name="Brannstrom I.O."/>
            <person name="Guillou S."/>
            <person name="Cros-Aarteil S."/>
            <person name="Calhoun S."/>
            <person name="Haridas S."/>
            <person name="Kuo A."/>
            <person name="Mondo S."/>
            <person name="Pangilinan J."/>
            <person name="Riley R."/>
            <person name="LaButti K."/>
            <person name="Andreopoulos B."/>
            <person name="Lipzen A."/>
            <person name="Chen C."/>
            <person name="Yan M."/>
            <person name="Daum C."/>
            <person name="Ng V."/>
            <person name="Clum A."/>
            <person name="Steindorff A."/>
            <person name="Ohm R.A."/>
            <person name="Martin F."/>
            <person name="Silar P."/>
            <person name="Natvig D.O."/>
            <person name="Lalanne C."/>
            <person name="Gautier V."/>
            <person name="Ament-Velasquez S.L."/>
            <person name="Kruys A."/>
            <person name="Hutchinson M.I."/>
            <person name="Powell A.J."/>
            <person name="Barry K."/>
            <person name="Miller A.N."/>
            <person name="Grigoriev I.V."/>
            <person name="Debuchy R."/>
            <person name="Gladieux P."/>
            <person name="Hiltunen Thoren M."/>
            <person name="Johannesson H."/>
        </authorList>
    </citation>
    <scope>NUCLEOTIDE SEQUENCE</scope>
    <source>
        <strain evidence="13">PSN293</strain>
    </source>
</reference>
<dbReference type="Gene3D" id="3.40.50.300">
    <property type="entry name" value="P-loop containing nucleotide triphosphate hydrolases"/>
    <property type="match status" value="2"/>
</dbReference>
<feature type="region of interest" description="Disordered" evidence="8">
    <location>
        <begin position="85"/>
        <end position="173"/>
    </location>
</feature>
<evidence type="ECO:0000256" key="8">
    <source>
        <dbReference type="SAM" id="MobiDB-lite"/>
    </source>
</evidence>
<evidence type="ECO:0000313" key="13">
    <source>
        <dbReference type="EMBL" id="KAK4219060.1"/>
    </source>
</evidence>
<reference evidence="13" key="2">
    <citation type="submission" date="2023-05" db="EMBL/GenBank/DDBJ databases">
        <authorList>
            <consortium name="Lawrence Berkeley National Laboratory"/>
            <person name="Steindorff A."/>
            <person name="Hensen N."/>
            <person name="Bonometti L."/>
            <person name="Westerberg I."/>
            <person name="Brannstrom I.O."/>
            <person name="Guillou S."/>
            <person name="Cros-Aarteil S."/>
            <person name="Calhoun S."/>
            <person name="Haridas S."/>
            <person name="Kuo A."/>
            <person name="Mondo S."/>
            <person name="Pangilinan J."/>
            <person name="Riley R."/>
            <person name="Labutti K."/>
            <person name="Andreopoulos B."/>
            <person name="Lipzen A."/>
            <person name="Chen C."/>
            <person name="Yanf M."/>
            <person name="Daum C."/>
            <person name="Ng V."/>
            <person name="Clum A."/>
            <person name="Ohm R."/>
            <person name="Martin F."/>
            <person name="Silar P."/>
            <person name="Natvig D."/>
            <person name="Lalanne C."/>
            <person name="Gautier V."/>
            <person name="Ament-Velasquez S.L."/>
            <person name="Kruys A."/>
            <person name="Hutchinson M.I."/>
            <person name="Powell A.J."/>
            <person name="Barry K."/>
            <person name="Miller A.N."/>
            <person name="Grigoriev I.V."/>
            <person name="Debuchy R."/>
            <person name="Gladieux P."/>
            <person name="Thoren M.H."/>
            <person name="Johannesson H."/>
        </authorList>
    </citation>
    <scope>NUCLEOTIDE SEQUENCE</scope>
    <source>
        <strain evidence="13">PSN293</strain>
    </source>
</reference>
<dbReference type="Pfam" id="PF13920">
    <property type="entry name" value="zf-C3HC4_3"/>
    <property type="match status" value="1"/>
</dbReference>
<dbReference type="SMART" id="SM00490">
    <property type="entry name" value="HELICc"/>
    <property type="match status" value="1"/>
</dbReference>
<evidence type="ECO:0000256" key="2">
    <source>
        <dbReference type="ARBA" id="ARBA00022741"/>
    </source>
</evidence>
<keyword evidence="9" id="KW-1133">Transmembrane helix</keyword>
<dbReference type="SUPFAM" id="SSF57850">
    <property type="entry name" value="RING/U-box"/>
    <property type="match status" value="1"/>
</dbReference>
<organism evidence="13 14">
    <name type="scientific">Rhypophila decipiens</name>
    <dbReference type="NCBI Taxonomy" id="261697"/>
    <lineage>
        <taxon>Eukaryota</taxon>
        <taxon>Fungi</taxon>
        <taxon>Dikarya</taxon>
        <taxon>Ascomycota</taxon>
        <taxon>Pezizomycotina</taxon>
        <taxon>Sordariomycetes</taxon>
        <taxon>Sordariomycetidae</taxon>
        <taxon>Sordariales</taxon>
        <taxon>Naviculisporaceae</taxon>
        <taxon>Rhypophila</taxon>
    </lineage>
</organism>
<dbReference type="GO" id="GO:0005737">
    <property type="term" value="C:cytoplasm"/>
    <property type="evidence" value="ECO:0007669"/>
    <property type="project" value="TreeGrafter"/>
</dbReference>
<comment type="similarity">
    <text evidence="1">Belongs to the SNF2/RAD54 helicase family.</text>
</comment>
<dbReference type="PROSITE" id="PS51194">
    <property type="entry name" value="HELICASE_CTER"/>
    <property type="match status" value="1"/>
</dbReference>
<feature type="domain" description="Helicase ATP-binding" evidence="11">
    <location>
        <begin position="1302"/>
        <end position="1492"/>
    </location>
</feature>
<dbReference type="InterPro" id="IPR000330">
    <property type="entry name" value="SNF2_N"/>
</dbReference>
<keyword evidence="5" id="KW-0067">ATP-binding</keyword>
<dbReference type="InterPro" id="IPR013083">
    <property type="entry name" value="Znf_RING/FYVE/PHD"/>
</dbReference>
<dbReference type="Pfam" id="PF00271">
    <property type="entry name" value="Helicase_C"/>
    <property type="match status" value="1"/>
</dbReference>
<evidence type="ECO:0000256" key="6">
    <source>
        <dbReference type="PROSITE-ProRule" id="PRU00175"/>
    </source>
</evidence>
<protein>
    <submittedName>
        <fullName evidence="13">ATP-dependent helicase C23E6.02</fullName>
    </submittedName>
</protein>
<keyword evidence="14" id="KW-1185">Reference proteome</keyword>